<accession>A0A6P3XXN1</accession>
<evidence type="ECO:0000256" key="4">
    <source>
        <dbReference type="ARBA" id="ARBA00022737"/>
    </source>
</evidence>
<dbReference type="GO" id="GO:0005930">
    <property type="term" value="C:axoneme"/>
    <property type="evidence" value="ECO:0007669"/>
    <property type="project" value="UniProtKB-SubCell"/>
</dbReference>
<dbReference type="GO" id="GO:0003341">
    <property type="term" value="P:cilium movement"/>
    <property type="evidence" value="ECO:0007669"/>
    <property type="project" value="UniProtKB-ARBA"/>
</dbReference>
<evidence type="ECO:0000256" key="9">
    <source>
        <dbReference type="ARBA" id="ARBA00023662"/>
    </source>
</evidence>
<keyword evidence="7" id="KW-0966">Cell projection</keyword>
<keyword evidence="11" id="KW-0812">Transmembrane</keyword>
<feature type="coiled-coil region" evidence="10">
    <location>
        <begin position="1101"/>
        <end position="1193"/>
    </location>
</feature>
<gene>
    <name evidence="13" type="primary">LOC106748887</name>
</gene>
<dbReference type="Pfam" id="PF25828">
    <property type="entry name" value="CC_Cfap43"/>
    <property type="match status" value="1"/>
</dbReference>
<dbReference type="GO" id="GO:0060271">
    <property type="term" value="P:cilium assembly"/>
    <property type="evidence" value="ECO:0007669"/>
    <property type="project" value="TreeGrafter"/>
</dbReference>
<dbReference type="OrthoDB" id="535167at2759"/>
<evidence type="ECO:0000256" key="6">
    <source>
        <dbReference type="ARBA" id="ARBA00023212"/>
    </source>
</evidence>
<evidence type="ECO:0000313" key="12">
    <source>
        <dbReference type="Proteomes" id="UP000515204"/>
    </source>
</evidence>
<keyword evidence="4" id="KW-0677">Repeat</keyword>
<feature type="coiled-coil region" evidence="10">
    <location>
        <begin position="1501"/>
        <end position="1528"/>
    </location>
</feature>
<dbReference type="InterPro" id="IPR015943">
    <property type="entry name" value="WD40/YVTN_repeat-like_dom_sf"/>
</dbReference>
<evidence type="ECO:0000256" key="2">
    <source>
        <dbReference type="ARBA" id="ARBA00022490"/>
    </source>
</evidence>
<reference evidence="13" key="1">
    <citation type="submission" date="2025-08" db="UniProtKB">
        <authorList>
            <consortium name="RefSeq"/>
        </authorList>
    </citation>
    <scope>IDENTIFICATION</scope>
</reference>
<keyword evidence="5 10" id="KW-0175">Coiled coil</keyword>
<evidence type="ECO:0000256" key="7">
    <source>
        <dbReference type="ARBA" id="ARBA00023273"/>
    </source>
</evidence>
<sequence length="1632" mass="189535">MNRNKTPCWVRGSKIEEIVCIGKDVLAWCIGLYIVFFHVAKRRQTLRWCWSQVTGDGAHRISGHVSLPIFAFSERSLNPRIFVLAYPAMKKICECVQGCVSRYLAIAFTSNDHLVSLGSYPDFPLIVWCWRTGEKIIVMDTPVRDEVGQTIRVTPAGRTVVAQVGKTCGKLLTWELDIVGKLVILKDHEVKLPDDAVIHGVDWCPVRSDPLLAITDRDGHIYLSSYDGTDVRRIVVSQRCGICLDIEMPAICWFRGGIVLRTTFCQIRYFQRDPKTDFWRKQWYIKSTSKPYILATHPFKDDCLFYYTLEGYLMQMVFSEDGNVTPSIQRHLQNGGIYRFVDFVRPWCHHLAVTNDLKELTILESYSGSELAKVQLDMEGDVSEQAAHPDDPLIVVVSDQGEMVILGVADPEQPTILARFRLQRRPLNLVRFSHSGEFLIAAHKERGNCYCVNLRRDKPWSVTAQVSLRNRIIDIALYDDDASDNLKMLALCVTHQRFNTGHQFHVVDVPRRDTLRLIDTVGDAFLTLPEFFYQLRYAPGDKPRMLIGSPYFGRWLHALKLHEFKSATLADSALTGHHVRRVHVFSDRHWHTTCAYDGLAIVRGEVSEIVAVVPAHHRLDSGSRKAIVTPAADRVVVLGRDGSLIAIRVNKERETFPAIGAENSVYPVEHGWREKWMQRILQDYAGLEPATRASLTRARGELPENGGTWEEWRQDAWVREEATLYAAERASLTRKLTRLKDTVRQLLDANETRPEAEKLPVSAFDVDRAGRDQKHKAAKDEREDVRMELEHMQASSDRVARWIKKTFWDRQVVLGRSIFSFCGDTEVTNYPSLAEEPHLKVHLQWAQFSREFARNIIDGDTFQPWRVYTDDKLRAELSRPATVRRREEEYKVEVLFEEEERELDRPELTEQPAFDGMTTHRFVEQSPHYYAQIESYGFVQATLDDRYLMDDCGKLRAYFNKLFDDMYAAKEQEMSAIRERNEKIHHIDSELKTMFGQSLPYVPDDPQWHPKEKVEGIIQVYDYEVKAKPYLSPSLLSLLRMIETAPARLLADNFHERALMKMMDGVLEVRWEDTIKMDVHEPRRMLEKQPEQYTPADIAAVKKYKADVEALRQERERYRRLLEADHAKTVAQLRNSIDKFDAKLNELFQKKLQVDTAINQLKLRHLRGRARNLARVEALREDERVKREIAEARRHGVALEENARTLREVHQDMQTQHDALCAREKTMARMLLQEFPSLSKFNLELLESHYRRRPKVSLKNVAAHDLVSFGRYLTGRAKPTYLPAECVEYARSLEKNLDVRPGALPKSLHAAHWDHLVRARRQKIELELQIKARQLEVFSAERTIAEFDGKIDAWKSRVDQLCGKLKRMREQRVAREQDVELQLVLKKGQVEMELRGERGDTEDAVMVPYLEIEKVNEHILAAGSRKLNALKRNVDLRQSILSAEWEHRCLRTRFQELEEDLRFLRNVTVTKDMQAYLKRVARGWRDDKTPEHLHREVETMMRSLEKSLADEADKLAKIRAKIASVKKKNAALDRSITEMNMARWKLEYQRDLTAEAKQREHVDRKMRLYKRRSELVGKIQDNYTELLALQTEHELLRLRTYPTLEFPQTSDDGGEINIIQDTKEMQDSDNHF</sequence>
<dbReference type="Proteomes" id="UP000515204">
    <property type="component" value="Unplaced"/>
</dbReference>
<keyword evidence="6" id="KW-0206">Cytoskeleton</keyword>
<comment type="similarity">
    <text evidence="8">Belongs to the CFAP43 family.</text>
</comment>
<keyword evidence="2" id="KW-0963">Cytoplasm</keyword>
<dbReference type="PANTHER" id="PTHR14885">
    <property type="entry name" value="CILIA- AND FLAGELLA-ASSOCIATED PROTEIN 43-RELATED"/>
    <property type="match status" value="1"/>
</dbReference>
<evidence type="ECO:0000256" key="10">
    <source>
        <dbReference type="SAM" id="Coils"/>
    </source>
</evidence>
<feature type="coiled-coil region" evidence="10">
    <location>
        <begin position="1316"/>
        <end position="1371"/>
    </location>
</feature>
<dbReference type="GeneID" id="106748887"/>
<keyword evidence="11" id="KW-0472">Membrane</keyword>
<name>A0A6P3XXN1_DINQU</name>
<dbReference type="SUPFAM" id="SSF50978">
    <property type="entry name" value="WD40 repeat-like"/>
    <property type="match status" value="1"/>
</dbReference>
<dbReference type="Gene3D" id="2.130.10.10">
    <property type="entry name" value="YVTN repeat-like/Quinoprotein amine dehydrogenase"/>
    <property type="match status" value="2"/>
</dbReference>
<proteinExistence type="inferred from homology"/>
<dbReference type="PANTHER" id="PTHR14885:SF1">
    <property type="entry name" value="CILIA- AND FLAGELLA-ASSOCIATED PROTEIN 43"/>
    <property type="match status" value="1"/>
</dbReference>
<comment type="subcellular location">
    <subcellularLocation>
        <location evidence="1">Cytoplasm</location>
        <location evidence="1">Cytoskeleton</location>
        <location evidence="1">Cilium axoneme</location>
    </subcellularLocation>
</comment>
<evidence type="ECO:0000313" key="13">
    <source>
        <dbReference type="RefSeq" id="XP_014483291.1"/>
    </source>
</evidence>
<evidence type="ECO:0000256" key="5">
    <source>
        <dbReference type="ARBA" id="ARBA00023054"/>
    </source>
</evidence>
<keyword evidence="3" id="KW-0853">WD repeat</keyword>
<keyword evidence="11" id="KW-1133">Transmembrane helix</keyword>
<protein>
    <recommendedName>
        <fullName evidence="9">Cilia- and flagella-associated protein 43</fullName>
    </recommendedName>
</protein>
<evidence type="ECO:0000256" key="1">
    <source>
        <dbReference type="ARBA" id="ARBA00004430"/>
    </source>
</evidence>
<evidence type="ECO:0000256" key="8">
    <source>
        <dbReference type="ARBA" id="ARBA00023605"/>
    </source>
</evidence>
<organism evidence="12 13">
    <name type="scientific">Dinoponera quadriceps</name>
    <name type="common">South American ant</name>
    <dbReference type="NCBI Taxonomy" id="609295"/>
    <lineage>
        <taxon>Eukaryota</taxon>
        <taxon>Metazoa</taxon>
        <taxon>Ecdysozoa</taxon>
        <taxon>Arthropoda</taxon>
        <taxon>Hexapoda</taxon>
        <taxon>Insecta</taxon>
        <taxon>Pterygota</taxon>
        <taxon>Neoptera</taxon>
        <taxon>Endopterygota</taxon>
        <taxon>Hymenoptera</taxon>
        <taxon>Apocrita</taxon>
        <taxon>Aculeata</taxon>
        <taxon>Formicoidea</taxon>
        <taxon>Formicidae</taxon>
        <taxon>Ponerinae</taxon>
        <taxon>Ponerini</taxon>
        <taxon>Dinoponera</taxon>
    </lineage>
</organism>
<evidence type="ECO:0000256" key="3">
    <source>
        <dbReference type="ARBA" id="ARBA00022574"/>
    </source>
</evidence>
<feature type="transmembrane region" description="Helical" evidence="11">
    <location>
        <begin position="21"/>
        <end position="40"/>
    </location>
</feature>
<dbReference type="RefSeq" id="XP_014483291.1">
    <property type="nucleotide sequence ID" value="XM_014627805.1"/>
</dbReference>
<keyword evidence="12" id="KW-1185">Reference proteome</keyword>
<dbReference type="KEGG" id="dqu:106748887"/>
<evidence type="ECO:0000256" key="11">
    <source>
        <dbReference type="SAM" id="Phobius"/>
    </source>
</evidence>
<dbReference type="InterPro" id="IPR036322">
    <property type="entry name" value="WD40_repeat_dom_sf"/>
</dbReference>